<keyword evidence="2" id="KW-0808">Transferase</keyword>
<dbReference type="GO" id="GO:0008757">
    <property type="term" value="F:S-adenosylmethionine-dependent methyltransferase activity"/>
    <property type="evidence" value="ECO:0007669"/>
    <property type="project" value="InterPro"/>
</dbReference>
<dbReference type="InterPro" id="IPR000780">
    <property type="entry name" value="CheR_MeTrfase"/>
</dbReference>
<keyword evidence="1 6" id="KW-0489">Methyltransferase</keyword>
<gene>
    <name evidence="6" type="ORF">MAIT1_03295</name>
</gene>
<dbReference type="Proteomes" id="UP000194003">
    <property type="component" value="Unassembled WGS sequence"/>
</dbReference>
<dbReference type="InterPro" id="IPR011990">
    <property type="entry name" value="TPR-like_helical_dom_sf"/>
</dbReference>
<evidence type="ECO:0000259" key="5">
    <source>
        <dbReference type="PROSITE" id="PS50123"/>
    </source>
</evidence>
<dbReference type="RefSeq" id="WP_085441779.1">
    <property type="nucleotide sequence ID" value="NZ_LVJN01000018.1"/>
</dbReference>
<dbReference type="Pfam" id="PF01739">
    <property type="entry name" value="CheR"/>
    <property type="match status" value="1"/>
</dbReference>
<dbReference type="SUPFAM" id="SSF48452">
    <property type="entry name" value="TPR-like"/>
    <property type="match status" value="1"/>
</dbReference>
<feature type="region of interest" description="Disordered" evidence="4">
    <location>
        <begin position="289"/>
        <end position="333"/>
    </location>
</feature>
<dbReference type="OrthoDB" id="9816309at2"/>
<evidence type="ECO:0000256" key="1">
    <source>
        <dbReference type="ARBA" id="ARBA00022603"/>
    </source>
</evidence>
<proteinExistence type="predicted"/>
<dbReference type="AlphaFoldDB" id="A0A1Y2K6H1"/>
<dbReference type="PRINTS" id="PR00996">
    <property type="entry name" value="CHERMTFRASE"/>
</dbReference>
<dbReference type="Gene3D" id="3.40.50.150">
    <property type="entry name" value="Vaccinia Virus protein VP39"/>
    <property type="match status" value="1"/>
</dbReference>
<dbReference type="Gene3D" id="1.25.40.10">
    <property type="entry name" value="Tetratricopeptide repeat domain"/>
    <property type="match status" value="1"/>
</dbReference>
<dbReference type="InterPro" id="IPR050903">
    <property type="entry name" value="Bact_Chemotaxis_MeTrfase"/>
</dbReference>
<dbReference type="SMART" id="SM00138">
    <property type="entry name" value="MeTrc"/>
    <property type="match status" value="1"/>
</dbReference>
<evidence type="ECO:0000313" key="7">
    <source>
        <dbReference type="Proteomes" id="UP000194003"/>
    </source>
</evidence>
<evidence type="ECO:0000256" key="3">
    <source>
        <dbReference type="ARBA" id="ARBA00022691"/>
    </source>
</evidence>
<evidence type="ECO:0000256" key="4">
    <source>
        <dbReference type="SAM" id="MobiDB-lite"/>
    </source>
</evidence>
<dbReference type="PANTHER" id="PTHR24422">
    <property type="entry name" value="CHEMOTAXIS PROTEIN METHYLTRANSFERASE"/>
    <property type="match status" value="1"/>
</dbReference>
<protein>
    <submittedName>
        <fullName evidence="6">Putative methylase of chemotaxis methyl-accepting protein</fullName>
    </submittedName>
</protein>
<evidence type="ECO:0000313" key="6">
    <source>
        <dbReference type="EMBL" id="OSM05143.1"/>
    </source>
</evidence>
<keyword evidence="7" id="KW-1185">Reference proteome</keyword>
<dbReference type="STRING" id="1434232.MAIT1_03295"/>
<name>A0A1Y2K6H1_9PROT</name>
<comment type="caution">
    <text evidence="6">The sequence shown here is derived from an EMBL/GenBank/DDBJ whole genome shotgun (WGS) entry which is preliminary data.</text>
</comment>
<sequence length="501" mass="56448">MQGDLITDFTRAVRQKTGLVIPEDDLARFQKIIVDRMRIRRIDIGEIYLQLLLGQSDASKAEWKALSLLLTTGESYFFRDAGQMSLLRHKILPELIRKREAEKRLRIWSAGCSTGEEPYTLAMLLTLILPDWRSWSIHLVGTDLNESALDKARAGLYGEWSFRKVDPELRKQFFTPLPDQVWRIDPQIHGLATFAHLNLIEDRYPNVTQNLYDFDLIICRNVFIYFDAPTIAGVVEKLTESLCRGGYFMSGHAEIHGRPSAELASRSHPESIIYQRVEKAPARTLHASAEYSVTPRAPAPRQTQSVAPARSARRSPPPPVAPTSPANRAVSSRVNLSEQWNQIIQLRHKGESEKAASLAVKLVASHPEHTPALMLLAWHNANQGRQSESESLCQQVIKTAPLSPEPHYLLAHIALEQGEEGLAKSLLNKALYLSPKHAPSCLCLADIMARQGDAHRARHMREIALESLAQMAPESRLEFYDDWRVEELAQHLRAQLADGAQ</sequence>
<organism evidence="6 7">
    <name type="scientific">Magnetofaba australis IT-1</name>
    <dbReference type="NCBI Taxonomy" id="1434232"/>
    <lineage>
        <taxon>Bacteria</taxon>
        <taxon>Pseudomonadati</taxon>
        <taxon>Pseudomonadota</taxon>
        <taxon>Magnetococcia</taxon>
        <taxon>Magnetococcales</taxon>
        <taxon>Magnetococcaceae</taxon>
        <taxon>Magnetofaba</taxon>
    </lineage>
</organism>
<keyword evidence="3" id="KW-0949">S-adenosyl-L-methionine</keyword>
<reference evidence="6 7" key="1">
    <citation type="journal article" date="2016" name="BMC Genomics">
        <title>Combined genomic and structural analyses of a cultured magnetotactic bacterium reveals its niche adaptation to a dynamic environment.</title>
        <authorList>
            <person name="Araujo A.C."/>
            <person name="Morillo V."/>
            <person name="Cypriano J."/>
            <person name="Teixeira L.C."/>
            <person name="Leao P."/>
            <person name="Lyra S."/>
            <person name="Almeida L.G."/>
            <person name="Bazylinski D.A."/>
            <person name="Vasconcellos A.T."/>
            <person name="Abreu F."/>
            <person name="Lins U."/>
        </authorList>
    </citation>
    <scope>NUCLEOTIDE SEQUENCE [LARGE SCALE GENOMIC DNA]</scope>
    <source>
        <strain evidence="6 7">IT-1</strain>
    </source>
</reference>
<dbReference type="EMBL" id="LVJN01000018">
    <property type="protein sequence ID" value="OSM05143.1"/>
    <property type="molecule type" value="Genomic_DNA"/>
</dbReference>
<dbReference type="PROSITE" id="PS50123">
    <property type="entry name" value="CHER"/>
    <property type="match status" value="1"/>
</dbReference>
<dbReference type="SUPFAM" id="SSF53335">
    <property type="entry name" value="S-adenosyl-L-methionine-dependent methyltransferases"/>
    <property type="match status" value="1"/>
</dbReference>
<dbReference type="InterPro" id="IPR029063">
    <property type="entry name" value="SAM-dependent_MTases_sf"/>
</dbReference>
<accession>A0A1Y2K6H1</accession>
<evidence type="ECO:0000256" key="2">
    <source>
        <dbReference type="ARBA" id="ARBA00022679"/>
    </source>
</evidence>
<dbReference type="PANTHER" id="PTHR24422:SF19">
    <property type="entry name" value="CHEMOTAXIS PROTEIN METHYLTRANSFERASE"/>
    <property type="match status" value="1"/>
</dbReference>
<dbReference type="GO" id="GO:0032259">
    <property type="term" value="P:methylation"/>
    <property type="evidence" value="ECO:0007669"/>
    <property type="project" value="UniProtKB-KW"/>
</dbReference>
<feature type="domain" description="CheR-type methyltransferase" evidence="5">
    <location>
        <begin position="1"/>
        <end position="254"/>
    </location>
</feature>
<dbReference type="InterPro" id="IPR022642">
    <property type="entry name" value="CheR_C"/>
</dbReference>